<evidence type="ECO:0000256" key="1">
    <source>
        <dbReference type="ARBA" id="ARBA00004117"/>
    </source>
</evidence>
<dbReference type="OrthoDB" id="9813951at2"/>
<dbReference type="GO" id="GO:0071978">
    <property type="term" value="P:bacterial-type flagellum-dependent swarming motility"/>
    <property type="evidence" value="ECO:0007669"/>
    <property type="project" value="TreeGrafter"/>
</dbReference>
<feature type="domain" description="Flagellar basal body rod protein N-terminal" evidence="7">
    <location>
        <begin position="9"/>
        <end position="33"/>
    </location>
</feature>
<dbReference type="Pfam" id="PF06429">
    <property type="entry name" value="Flg_bbr_C"/>
    <property type="match status" value="1"/>
</dbReference>
<reference evidence="9 10" key="1">
    <citation type="submission" date="2015-11" db="EMBL/GenBank/DDBJ databases">
        <title>Draft genome sequence of Paramesorhizobium deserti A-3-E, a strain highly resistant to diverse beta-lactam antibiotics.</title>
        <authorList>
            <person name="Lv R."/>
            <person name="Yang X."/>
            <person name="Fang N."/>
            <person name="Guo J."/>
            <person name="Luo X."/>
            <person name="Peng F."/>
            <person name="Yang R."/>
            <person name="Cui Y."/>
            <person name="Fang C."/>
            <person name="Song Y."/>
        </authorList>
    </citation>
    <scope>NUCLEOTIDE SEQUENCE [LARGE SCALE GENOMIC DNA]</scope>
    <source>
        <strain evidence="9 10">A-3-E</strain>
    </source>
</reference>
<evidence type="ECO:0000313" key="9">
    <source>
        <dbReference type="EMBL" id="KXF76026.1"/>
    </source>
</evidence>
<evidence type="ECO:0000256" key="5">
    <source>
        <dbReference type="ARBA" id="ARBA00025933"/>
    </source>
</evidence>
<comment type="subunit">
    <text evidence="5 6">The basal body constitutes a major portion of the flagellar organelle and consists of four rings (L,P,S, and M) mounted on a central rod. The rod consists of about 26 subunits of FlgG in the distal portion, and FlgB, FlgC and FlgF are thought to build up the proximal portion of the rod with about 6 subunits each.</text>
</comment>
<dbReference type="AlphaFoldDB" id="A0A135HS68"/>
<feature type="domain" description="Flagellar basal-body/hook protein C-terminal" evidence="8">
    <location>
        <begin position="91"/>
        <end position="134"/>
    </location>
</feature>
<keyword evidence="10" id="KW-1185">Reference proteome</keyword>
<dbReference type="Pfam" id="PF00460">
    <property type="entry name" value="Flg_bb_rod"/>
    <property type="match status" value="1"/>
</dbReference>
<sequence>MADPIISALKVAASGLSAQSTRLRIVAENMANVQSTAKTPDADPYRRKTVSFRTELEHTTGTQEVRVAEVGTDSAPFVEQYDPSHPAADARGYVKYPNVNMVVEMADMREANRSYEANLQVIKQAREMIAMTIDLLRNS</sequence>
<comment type="subcellular location">
    <subcellularLocation>
        <location evidence="1 6">Bacterial flagellum basal body</location>
    </subcellularLocation>
</comment>
<dbReference type="RefSeq" id="WP_068882768.1">
    <property type="nucleotide sequence ID" value="NZ_LNTU01000034.1"/>
</dbReference>
<evidence type="ECO:0000313" key="10">
    <source>
        <dbReference type="Proteomes" id="UP000070107"/>
    </source>
</evidence>
<keyword evidence="9" id="KW-0282">Flagellum</keyword>
<proteinExistence type="inferred from homology"/>
<evidence type="ECO:0000259" key="7">
    <source>
        <dbReference type="Pfam" id="PF00460"/>
    </source>
</evidence>
<dbReference type="STRING" id="1494590.ATN84_13960"/>
<dbReference type="Proteomes" id="UP000070107">
    <property type="component" value="Unassembled WGS sequence"/>
</dbReference>
<keyword evidence="9" id="KW-0966">Cell projection</keyword>
<gene>
    <name evidence="9" type="primary">flgC</name>
    <name evidence="9" type="ORF">ATN84_13960</name>
</gene>
<accession>A0A135HS68</accession>
<evidence type="ECO:0000256" key="4">
    <source>
        <dbReference type="ARBA" id="ARBA00023143"/>
    </source>
</evidence>
<dbReference type="NCBIfam" id="TIGR01395">
    <property type="entry name" value="FlgC"/>
    <property type="match status" value="1"/>
</dbReference>
<dbReference type="EMBL" id="LNTU01000034">
    <property type="protein sequence ID" value="KXF76026.1"/>
    <property type="molecule type" value="Genomic_DNA"/>
</dbReference>
<evidence type="ECO:0000256" key="6">
    <source>
        <dbReference type="RuleBase" id="RU362062"/>
    </source>
</evidence>
<keyword evidence="9" id="KW-0969">Cilium</keyword>
<dbReference type="InterPro" id="IPR010930">
    <property type="entry name" value="Flg_bb/hook_C_dom"/>
</dbReference>
<evidence type="ECO:0000259" key="8">
    <source>
        <dbReference type="Pfam" id="PF06429"/>
    </source>
</evidence>
<evidence type="ECO:0000256" key="2">
    <source>
        <dbReference type="ARBA" id="ARBA00009677"/>
    </source>
</evidence>
<dbReference type="PANTHER" id="PTHR30435">
    <property type="entry name" value="FLAGELLAR PROTEIN"/>
    <property type="match status" value="1"/>
</dbReference>
<keyword evidence="4 6" id="KW-0975">Bacterial flagellum</keyword>
<evidence type="ECO:0000256" key="3">
    <source>
        <dbReference type="ARBA" id="ARBA00017941"/>
    </source>
</evidence>
<protein>
    <recommendedName>
        <fullName evidence="3 6">Flagellar basal-body rod protein FlgC</fullName>
    </recommendedName>
</protein>
<name>A0A135HS68_9HYPH</name>
<dbReference type="InterPro" id="IPR001444">
    <property type="entry name" value="Flag_bb_rod_N"/>
</dbReference>
<organism evidence="9 10">
    <name type="scientific">Paramesorhizobium deserti</name>
    <dbReference type="NCBI Taxonomy" id="1494590"/>
    <lineage>
        <taxon>Bacteria</taxon>
        <taxon>Pseudomonadati</taxon>
        <taxon>Pseudomonadota</taxon>
        <taxon>Alphaproteobacteria</taxon>
        <taxon>Hyphomicrobiales</taxon>
        <taxon>Phyllobacteriaceae</taxon>
        <taxon>Paramesorhizobium</taxon>
    </lineage>
</organism>
<dbReference type="PANTHER" id="PTHR30435:SF2">
    <property type="entry name" value="FLAGELLAR BASAL-BODY ROD PROTEIN FLGC"/>
    <property type="match status" value="1"/>
</dbReference>
<comment type="caution">
    <text evidence="9">The sequence shown here is derived from an EMBL/GenBank/DDBJ whole genome shotgun (WGS) entry which is preliminary data.</text>
</comment>
<dbReference type="InterPro" id="IPR006299">
    <property type="entry name" value="FlgC"/>
</dbReference>
<comment type="similarity">
    <text evidence="2">Belongs to the flagella basal body rod proteins family.</text>
</comment>
<dbReference type="GO" id="GO:0030694">
    <property type="term" value="C:bacterial-type flagellum basal body, rod"/>
    <property type="evidence" value="ECO:0007669"/>
    <property type="project" value="UniProtKB-UniRule"/>
</dbReference>